<evidence type="ECO:0000256" key="7">
    <source>
        <dbReference type="ARBA" id="ARBA00022771"/>
    </source>
</evidence>
<keyword evidence="12" id="KW-0539">Nucleus</keyword>
<dbReference type="PANTHER" id="PTHR23235:SF60">
    <property type="entry name" value="STRIPE, ISOFORM D"/>
    <property type="match status" value="1"/>
</dbReference>
<reference evidence="17" key="2">
    <citation type="submission" date="2020-10" db="UniProtKB">
        <authorList>
            <consortium name="WormBaseParasite"/>
        </authorList>
    </citation>
    <scope>IDENTIFICATION</scope>
</reference>
<evidence type="ECO:0000256" key="2">
    <source>
        <dbReference type="ARBA" id="ARBA00004496"/>
    </source>
</evidence>
<organism evidence="16 17">
    <name type="scientific">Panagrellus redivivus</name>
    <name type="common">Microworm</name>
    <dbReference type="NCBI Taxonomy" id="6233"/>
    <lineage>
        <taxon>Eukaryota</taxon>
        <taxon>Metazoa</taxon>
        <taxon>Ecdysozoa</taxon>
        <taxon>Nematoda</taxon>
        <taxon>Chromadorea</taxon>
        <taxon>Rhabditida</taxon>
        <taxon>Tylenchina</taxon>
        <taxon>Panagrolaimomorpha</taxon>
        <taxon>Panagrolaimoidea</taxon>
        <taxon>Panagrolaimidae</taxon>
        <taxon>Panagrellus</taxon>
    </lineage>
</organism>
<dbReference type="Pfam" id="PF00096">
    <property type="entry name" value="zf-C2H2"/>
    <property type="match status" value="3"/>
</dbReference>
<feature type="region of interest" description="Disordered" evidence="14">
    <location>
        <begin position="408"/>
        <end position="454"/>
    </location>
</feature>
<dbReference type="GO" id="GO:0008270">
    <property type="term" value="F:zinc ion binding"/>
    <property type="evidence" value="ECO:0007669"/>
    <property type="project" value="UniProtKB-KW"/>
</dbReference>
<dbReference type="SUPFAM" id="SSF57667">
    <property type="entry name" value="beta-beta-alpha zinc fingers"/>
    <property type="match status" value="2"/>
</dbReference>
<keyword evidence="8" id="KW-0862">Zinc</keyword>
<dbReference type="GO" id="GO:0005737">
    <property type="term" value="C:cytoplasm"/>
    <property type="evidence" value="ECO:0007669"/>
    <property type="project" value="UniProtKB-SubCell"/>
</dbReference>
<reference evidence="16" key="1">
    <citation type="journal article" date="2013" name="Genetics">
        <title>The draft genome and transcriptome of Panagrellus redivivus are shaped by the harsh demands of a free-living lifestyle.</title>
        <authorList>
            <person name="Srinivasan J."/>
            <person name="Dillman A.R."/>
            <person name="Macchietto M.G."/>
            <person name="Heikkinen L."/>
            <person name="Lakso M."/>
            <person name="Fracchia K.M."/>
            <person name="Antoshechkin I."/>
            <person name="Mortazavi A."/>
            <person name="Wong G."/>
            <person name="Sternberg P.W."/>
        </authorList>
    </citation>
    <scope>NUCLEOTIDE SEQUENCE [LARGE SCALE GENOMIC DNA]</scope>
    <source>
        <strain evidence="16">MT8872</strain>
    </source>
</reference>
<protein>
    <submittedName>
        <fullName evidence="17">Zinc finger protein</fullName>
    </submittedName>
</protein>
<keyword evidence="5" id="KW-0479">Metal-binding</keyword>
<sequence>MIGSALFTGSSTSPSLHVPTESNTNPGHCSQNDCNSLIACPTSVSNSNLAARRGEKPPVTTVANAISPNGASAFMPSASTGSHTATMTMKTQGSSNKNKITLKNNHQMQCLSILDGNDCLKTPTVPELLKTPTVTISPTKSNFLSGSADDLHTPSSFLNQCQSKNHAQAFFGDHDALLTVPASGAATSTSLTDATSSLREKAFPLLSSKSGFTPTMNSPGLNSAIFQFSPIVEHFLNSWTQGALPQLNGEPKNDNDLKVVSAHSQNKKESEHQCAATKAASAIAAEAVASATSTLRSDSASFCCAQQHAPGRCPSQNTNFGDRVQVKMEPNSNSSSNIEGVASRYQTLHPPIPSSNHFMRNNASTNSSQMTAYTSATFSNCSHNTLTTTASNAAPLQPKLEPLDDYYQGNMNFQPGGSMFPGSDNSFSFDSPSPFSNPPSASSTPGSGGKHRNSIQHRNRLLNRLSKTPLQERPHKCPIDDCDRRFSRSDELTRHIRIHTGQKPFQCRICLRAFSRSDHLTTHVRTHTGEKPFSCEFCGRKFARSDERKRHTKVHAKQKSRRMSGAPAPHNAYDRASSASNDGSNLSL</sequence>
<dbReference type="InterPro" id="IPR013087">
    <property type="entry name" value="Znf_C2H2_type"/>
</dbReference>
<keyword evidence="4" id="KW-0963">Cytoplasm</keyword>
<evidence type="ECO:0000256" key="10">
    <source>
        <dbReference type="ARBA" id="ARBA00023125"/>
    </source>
</evidence>
<dbReference type="FunFam" id="3.30.160.60:FF:000092">
    <property type="entry name" value="Early growth response protein 3"/>
    <property type="match status" value="1"/>
</dbReference>
<evidence type="ECO:0000313" key="17">
    <source>
        <dbReference type="WBParaSite" id="Pan_g5898.t1"/>
    </source>
</evidence>
<feature type="domain" description="C2H2-type" evidence="15">
    <location>
        <begin position="505"/>
        <end position="532"/>
    </location>
</feature>
<feature type="region of interest" description="Disordered" evidence="14">
    <location>
        <begin position="1"/>
        <end position="24"/>
    </location>
</feature>
<proteinExistence type="inferred from homology"/>
<evidence type="ECO:0000256" key="11">
    <source>
        <dbReference type="ARBA" id="ARBA00023163"/>
    </source>
</evidence>
<feature type="domain" description="C2H2-type" evidence="15">
    <location>
        <begin position="533"/>
        <end position="560"/>
    </location>
</feature>
<accession>A0A7E4W0H6</accession>
<evidence type="ECO:0000256" key="8">
    <source>
        <dbReference type="ARBA" id="ARBA00022833"/>
    </source>
</evidence>
<feature type="compositionally biased region" description="Basic residues" evidence="14">
    <location>
        <begin position="550"/>
        <end position="562"/>
    </location>
</feature>
<evidence type="ECO:0000256" key="12">
    <source>
        <dbReference type="ARBA" id="ARBA00023242"/>
    </source>
</evidence>
<feature type="compositionally biased region" description="Polar residues" evidence="14">
    <location>
        <begin position="577"/>
        <end position="588"/>
    </location>
</feature>
<dbReference type="SMART" id="SM00355">
    <property type="entry name" value="ZnF_C2H2"/>
    <property type="match status" value="3"/>
</dbReference>
<feature type="compositionally biased region" description="Polar residues" evidence="14">
    <location>
        <begin position="7"/>
        <end position="24"/>
    </location>
</feature>
<evidence type="ECO:0000256" key="13">
    <source>
        <dbReference type="PROSITE-ProRule" id="PRU00042"/>
    </source>
</evidence>
<evidence type="ECO:0000256" key="4">
    <source>
        <dbReference type="ARBA" id="ARBA00022490"/>
    </source>
</evidence>
<evidence type="ECO:0000259" key="15">
    <source>
        <dbReference type="PROSITE" id="PS50157"/>
    </source>
</evidence>
<dbReference type="PROSITE" id="PS50157">
    <property type="entry name" value="ZINC_FINGER_C2H2_2"/>
    <property type="match status" value="3"/>
</dbReference>
<evidence type="ECO:0000256" key="14">
    <source>
        <dbReference type="SAM" id="MobiDB-lite"/>
    </source>
</evidence>
<feature type="compositionally biased region" description="Low complexity" evidence="14">
    <location>
        <begin position="420"/>
        <end position="445"/>
    </location>
</feature>
<evidence type="ECO:0000313" key="16">
    <source>
        <dbReference type="Proteomes" id="UP000492821"/>
    </source>
</evidence>
<dbReference type="PANTHER" id="PTHR23235">
    <property type="entry name" value="KRUEPPEL-LIKE TRANSCRIPTION FACTOR"/>
    <property type="match status" value="1"/>
</dbReference>
<evidence type="ECO:0000256" key="5">
    <source>
        <dbReference type="ARBA" id="ARBA00022723"/>
    </source>
</evidence>
<dbReference type="GO" id="GO:0000981">
    <property type="term" value="F:DNA-binding transcription factor activity, RNA polymerase II-specific"/>
    <property type="evidence" value="ECO:0007669"/>
    <property type="project" value="TreeGrafter"/>
</dbReference>
<keyword evidence="9" id="KW-0805">Transcription regulation</keyword>
<dbReference type="AlphaFoldDB" id="A0A7E4W0H6"/>
<dbReference type="Proteomes" id="UP000492821">
    <property type="component" value="Unassembled WGS sequence"/>
</dbReference>
<keyword evidence="10" id="KW-0238">DNA-binding</keyword>
<keyword evidence="11" id="KW-0804">Transcription</keyword>
<dbReference type="Gene3D" id="3.30.160.60">
    <property type="entry name" value="Classic Zinc Finger"/>
    <property type="match status" value="3"/>
</dbReference>
<evidence type="ECO:0000256" key="6">
    <source>
        <dbReference type="ARBA" id="ARBA00022737"/>
    </source>
</evidence>
<dbReference type="InterPro" id="IPR036236">
    <property type="entry name" value="Znf_C2H2_sf"/>
</dbReference>
<keyword evidence="6" id="KW-0677">Repeat</keyword>
<comment type="subcellular location">
    <subcellularLocation>
        <location evidence="2">Cytoplasm</location>
    </subcellularLocation>
    <subcellularLocation>
        <location evidence="1">Nucleus</location>
    </subcellularLocation>
</comment>
<evidence type="ECO:0000256" key="9">
    <source>
        <dbReference type="ARBA" id="ARBA00023015"/>
    </source>
</evidence>
<keyword evidence="7 13" id="KW-0863">Zinc-finger</keyword>
<evidence type="ECO:0000256" key="1">
    <source>
        <dbReference type="ARBA" id="ARBA00004123"/>
    </source>
</evidence>
<dbReference type="WBParaSite" id="Pan_g5898.t1">
    <property type="protein sequence ID" value="Pan_g5898.t1"/>
    <property type="gene ID" value="Pan_g5898"/>
</dbReference>
<keyword evidence="16" id="KW-1185">Reference proteome</keyword>
<feature type="region of interest" description="Disordered" evidence="14">
    <location>
        <begin position="546"/>
        <end position="588"/>
    </location>
</feature>
<comment type="similarity">
    <text evidence="3">Belongs to the EGR C2H2-type zinc-finger protein family.</text>
</comment>
<evidence type="ECO:0000256" key="3">
    <source>
        <dbReference type="ARBA" id="ARBA00005682"/>
    </source>
</evidence>
<dbReference type="GO" id="GO:0005634">
    <property type="term" value="C:nucleus"/>
    <property type="evidence" value="ECO:0007669"/>
    <property type="project" value="UniProtKB-SubCell"/>
</dbReference>
<name>A0A7E4W0H6_PANRE</name>
<dbReference type="GO" id="GO:0000978">
    <property type="term" value="F:RNA polymerase II cis-regulatory region sequence-specific DNA binding"/>
    <property type="evidence" value="ECO:0007669"/>
    <property type="project" value="TreeGrafter"/>
</dbReference>
<feature type="domain" description="C2H2-type" evidence="15">
    <location>
        <begin position="475"/>
        <end position="504"/>
    </location>
</feature>
<dbReference type="PROSITE" id="PS00028">
    <property type="entry name" value="ZINC_FINGER_C2H2_1"/>
    <property type="match status" value="3"/>
</dbReference>